<feature type="region of interest" description="Disordered" evidence="7">
    <location>
        <begin position="1"/>
        <end position="48"/>
    </location>
</feature>
<organism evidence="9 10">
    <name type="scientific">Cylindrobasidium torrendii FP15055 ss-10</name>
    <dbReference type="NCBI Taxonomy" id="1314674"/>
    <lineage>
        <taxon>Eukaryota</taxon>
        <taxon>Fungi</taxon>
        <taxon>Dikarya</taxon>
        <taxon>Basidiomycota</taxon>
        <taxon>Agaricomycotina</taxon>
        <taxon>Agaricomycetes</taxon>
        <taxon>Agaricomycetidae</taxon>
        <taxon>Agaricales</taxon>
        <taxon>Marasmiineae</taxon>
        <taxon>Physalacriaceae</taxon>
        <taxon>Cylindrobasidium</taxon>
    </lineage>
</organism>
<evidence type="ECO:0000313" key="9">
    <source>
        <dbReference type="EMBL" id="KIY73353.1"/>
    </source>
</evidence>
<sequence length="627" mass="69133">MKRSHDTSAADQEAEQQNKKRKVDSDAEANAEEDANDGWTKVDKRKKKKAKRAVQRAAALVPKFMYSQTDIVNRVHAVGIEDIRDLAVHIVADAPPPNWLRIEHASLVPRVVVLFIPGLTNDLLGLPPTPTSAMQNPNIPISIPLPPKNKSDSKCGFPFIASTFSHACPTRAPGDSTRMHSILNAFFSIPLSVSEKGRRHRQAKEERPPSSGATSEYLLSTEQMLTNGYPLPSYVSDTFHKPAGWVETPKEPDSTGSQAERKVYAIDCEMCMTDDDDKALTRVSIVDYDTNKVVYDRLVKPARPIVNYLTQWSGITEEALRPVKTTIAEVQADVLKFLQPQNGLTPVLLGHSLESDLKALHLCHPYCIDTALIFQHPRGAPLKPGLAWLTNKYVGREIQNRGDGGHDPEEDARACVDLLKRKVKEGPAFGMYKVDCEGLFERLARATKRAGGGSGSIRTAVVDHGDPTAMHGAKANTSIGCKDDSEVLSQLMTTIPSHNFVFGRFMALANVLGWITPKVPSQPPTAPSQPPPREIMQPVMDELNNNLKTLHASLPPRTALLIFTGHSDPRAMSLLNARKYRFEQAIRSGKESTELGPEDSWSSADMRELEHIAEITKRGLLFIGVKP</sequence>
<dbReference type="Proteomes" id="UP000054007">
    <property type="component" value="Unassembled WGS sequence"/>
</dbReference>
<keyword evidence="4" id="KW-0378">Hydrolase</keyword>
<dbReference type="GO" id="GO:0010629">
    <property type="term" value="P:negative regulation of gene expression"/>
    <property type="evidence" value="ECO:0007669"/>
    <property type="project" value="UniProtKB-ARBA"/>
</dbReference>
<evidence type="ECO:0000256" key="7">
    <source>
        <dbReference type="SAM" id="MobiDB-lite"/>
    </source>
</evidence>
<dbReference type="AlphaFoldDB" id="A0A0D7BS40"/>
<dbReference type="InterPro" id="IPR047021">
    <property type="entry name" value="REXO1/3/4-like"/>
</dbReference>
<evidence type="ECO:0000256" key="1">
    <source>
        <dbReference type="ARBA" id="ARBA00004123"/>
    </source>
</evidence>
<dbReference type="GO" id="GO:0005634">
    <property type="term" value="C:nucleus"/>
    <property type="evidence" value="ECO:0007669"/>
    <property type="project" value="UniProtKB-SubCell"/>
</dbReference>
<dbReference type="CDD" id="cd06145">
    <property type="entry name" value="REX1_like"/>
    <property type="match status" value="1"/>
</dbReference>
<dbReference type="InterPro" id="IPR036397">
    <property type="entry name" value="RNaseH_sf"/>
</dbReference>
<dbReference type="InterPro" id="IPR012337">
    <property type="entry name" value="RNaseH-like_sf"/>
</dbReference>
<keyword evidence="10" id="KW-1185">Reference proteome</keyword>
<dbReference type="SMART" id="SM00479">
    <property type="entry name" value="EXOIII"/>
    <property type="match status" value="1"/>
</dbReference>
<proteinExistence type="inferred from homology"/>
<accession>A0A0D7BS40</accession>
<feature type="domain" description="Exonuclease" evidence="8">
    <location>
        <begin position="262"/>
        <end position="428"/>
    </location>
</feature>
<dbReference type="EMBL" id="KN880436">
    <property type="protein sequence ID" value="KIY73353.1"/>
    <property type="molecule type" value="Genomic_DNA"/>
</dbReference>
<dbReference type="InterPro" id="IPR034922">
    <property type="entry name" value="REX1-like_exo"/>
</dbReference>
<feature type="compositionally biased region" description="Acidic residues" evidence="7">
    <location>
        <begin position="26"/>
        <end position="36"/>
    </location>
</feature>
<dbReference type="FunFam" id="3.30.420.10:FF:000031">
    <property type="entry name" value="RNA exonuclease 1"/>
    <property type="match status" value="1"/>
</dbReference>
<evidence type="ECO:0000313" key="10">
    <source>
        <dbReference type="Proteomes" id="UP000054007"/>
    </source>
</evidence>
<dbReference type="GO" id="GO:0004527">
    <property type="term" value="F:exonuclease activity"/>
    <property type="evidence" value="ECO:0007669"/>
    <property type="project" value="UniProtKB-KW"/>
</dbReference>
<comment type="subcellular location">
    <subcellularLocation>
        <location evidence="1">Nucleus</location>
    </subcellularLocation>
</comment>
<evidence type="ECO:0000256" key="6">
    <source>
        <dbReference type="ARBA" id="ARBA00023242"/>
    </source>
</evidence>
<evidence type="ECO:0000256" key="3">
    <source>
        <dbReference type="ARBA" id="ARBA00022722"/>
    </source>
</evidence>
<protein>
    <recommendedName>
        <fullName evidence="8">Exonuclease domain-containing protein</fullName>
    </recommendedName>
</protein>
<dbReference type="InterPro" id="IPR013520">
    <property type="entry name" value="Ribonucl_H"/>
</dbReference>
<dbReference type="OrthoDB" id="206335at2759"/>
<dbReference type="STRING" id="1314674.A0A0D7BS40"/>
<gene>
    <name evidence="9" type="ORF">CYLTODRAFT_386946</name>
</gene>
<reference evidence="9 10" key="1">
    <citation type="journal article" date="2015" name="Fungal Genet. Biol.">
        <title>Evolution of novel wood decay mechanisms in Agaricales revealed by the genome sequences of Fistulina hepatica and Cylindrobasidium torrendii.</title>
        <authorList>
            <person name="Floudas D."/>
            <person name="Held B.W."/>
            <person name="Riley R."/>
            <person name="Nagy L.G."/>
            <person name="Koehler G."/>
            <person name="Ransdell A.S."/>
            <person name="Younus H."/>
            <person name="Chow J."/>
            <person name="Chiniquy J."/>
            <person name="Lipzen A."/>
            <person name="Tritt A."/>
            <person name="Sun H."/>
            <person name="Haridas S."/>
            <person name="LaButti K."/>
            <person name="Ohm R.A."/>
            <person name="Kues U."/>
            <person name="Blanchette R.A."/>
            <person name="Grigoriev I.V."/>
            <person name="Minto R.E."/>
            <person name="Hibbett D.S."/>
        </authorList>
    </citation>
    <scope>NUCLEOTIDE SEQUENCE [LARGE SCALE GENOMIC DNA]</scope>
    <source>
        <strain evidence="9 10">FP15055 ss-10</strain>
    </source>
</reference>
<dbReference type="PANTHER" id="PTHR12801">
    <property type="entry name" value="RNA EXONUCLEASE REXO1 / RECO3 FAMILY MEMBER-RELATED"/>
    <property type="match status" value="1"/>
</dbReference>
<name>A0A0D7BS40_9AGAR</name>
<dbReference type="GO" id="GO:0003676">
    <property type="term" value="F:nucleic acid binding"/>
    <property type="evidence" value="ECO:0007669"/>
    <property type="project" value="InterPro"/>
</dbReference>
<keyword evidence="6" id="KW-0539">Nucleus</keyword>
<comment type="similarity">
    <text evidence="2">Belongs to the REXO1/REXO3 family.</text>
</comment>
<evidence type="ECO:0000256" key="2">
    <source>
        <dbReference type="ARBA" id="ARBA00006357"/>
    </source>
</evidence>
<evidence type="ECO:0000256" key="5">
    <source>
        <dbReference type="ARBA" id="ARBA00022839"/>
    </source>
</evidence>
<keyword evidence="3" id="KW-0540">Nuclease</keyword>
<evidence type="ECO:0000259" key="8">
    <source>
        <dbReference type="SMART" id="SM00479"/>
    </source>
</evidence>
<dbReference type="Gene3D" id="3.30.420.10">
    <property type="entry name" value="Ribonuclease H-like superfamily/Ribonuclease H"/>
    <property type="match status" value="1"/>
</dbReference>
<evidence type="ECO:0000256" key="4">
    <source>
        <dbReference type="ARBA" id="ARBA00022801"/>
    </source>
</evidence>
<dbReference type="PANTHER" id="PTHR12801:SF115">
    <property type="entry name" value="FI18136P1-RELATED"/>
    <property type="match status" value="1"/>
</dbReference>
<dbReference type="SUPFAM" id="SSF53098">
    <property type="entry name" value="Ribonuclease H-like"/>
    <property type="match status" value="1"/>
</dbReference>
<keyword evidence="5" id="KW-0269">Exonuclease</keyword>